<dbReference type="AlphaFoldDB" id="A0A1L0B4M6"/>
<proteinExistence type="predicted"/>
<gene>
    <name evidence="1" type="ORF">HGUI_03681</name>
</gene>
<reference evidence="2" key="1">
    <citation type="submission" date="2016-11" db="EMBL/GenBank/DDBJ databases">
        <authorList>
            <person name="Guldener U."/>
        </authorList>
    </citation>
    <scope>NUCLEOTIDE SEQUENCE [LARGE SCALE GENOMIC DNA]</scope>
</reference>
<organism evidence="1 2">
    <name type="scientific">Hanseniaspora guilliermondii</name>
    <dbReference type="NCBI Taxonomy" id="56406"/>
    <lineage>
        <taxon>Eukaryota</taxon>
        <taxon>Fungi</taxon>
        <taxon>Dikarya</taxon>
        <taxon>Ascomycota</taxon>
        <taxon>Saccharomycotina</taxon>
        <taxon>Saccharomycetes</taxon>
        <taxon>Saccharomycodales</taxon>
        <taxon>Saccharomycodaceae</taxon>
        <taxon>Hanseniaspora</taxon>
    </lineage>
</organism>
<sequence length="1094" mass="129381">MNNLDQYKLKPPAHLYPIFPDKYPDINPFVHTNAKINDIYLNNFVNGYTNSDLLSKNPLNIKQQKDYKFTTNSNTNGNNTSTTSLGENEIGVKLFTDVNMEHLVSNMLKNLDDIKKCRIDLINKDTIHSTYLLENSDINQLNDMIFKDCSFLDNDVISIIMNNDIDWTTYSIDLINDIFNISDLNEFNKTFQKFWRFLKLIIFNFDKKLIIFDFINKWLLNYIECFEIILFDNNVKILNDKLPILQFIVVDLFIKIIPNNHFSFKNIDFIQIMSSILNLQDKYNDDLGIVNNILITLFNSRNLQNFKILDEDSIATEVNYQELNNRFDQWNKLVAYLQSNKTIIDYQKLDELIIWNHGIALKHLNILNITNMNDSNDNISIDHGITLSPNFMIILTKRYDHENILSHKILYLINNSEENFITLIKDYHIFDEETYWILVIFYFLKTKSSINIENLIILTNHLISLKLLNVSKFFLKLISSGILHTEYKEKIGHFLININYWNNNVKLYDTILSKYFVHIYDEYKTEMIKVKINSNDMFNNHLILTQQSIKYLMSLKSNYQVINCEDLNSVHDDFIHKFKYQYTHFWNYINFVLNNNLINEFKVFKLILSYLITYEPDATLFNIDFDVIFNYYMKLEQSMILQDVEYSNNNNMVLKYHFDGEIHIQRTLDNDYNIFDFAKIWSQLNSIYKNSTLEKLINYENLKHNTILNYNILFKNMPSSIESIKDEVNNHGVLQQFLIKSFRLYFNDSSLLVNIMIIKLRFTKTFNNFIPYFLKRLKLDSKDDMYLDKLVMLINDDVIDTSMLFNRVPIEDVISLLNKNNIIVQRKILNWIDTNQSISVKLLSSKLLSNTLKLLIIDKFYNPTIESYLANEKELLCELLGINYQQEYLSLNESNLIRLINNLNLNNYKLMKLLFNELINNLKINEILSILQSLDYDYILLNFLIIDFSSIEDYGNLLLNQLLTTILNIPSSLLLELINMNIKVNKKLIMKNFKISNDNIKIIINKLSLIKKAKDDSDNDLRSVFIIMLLFNIKDIKLNVNNNSKMSKPNQILASLINDKFNLCNEEENLDNKDPGFVDFNESLNIVRLRQNEL</sequence>
<dbReference type="Proteomes" id="UP000183365">
    <property type="component" value="Unassembled WGS sequence"/>
</dbReference>
<evidence type="ECO:0000313" key="2">
    <source>
        <dbReference type="Proteomes" id="UP000183365"/>
    </source>
</evidence>
<accession>A0A1L0B4M6</accession>
<keyword evidence="2" id="KW-1185">Reference proteome</keyword>
<evidence type="ECO:0000313" key="1">
    <source>
        <dbReference type="EMBL" id="SGZ41480.1"/>
    </source>
</evidence>
<dbReference type="EMBL" id="FQNF01000108">
    <property type="protein sequence ID" value="SGZ41480.1"/>
    <property type="molecule type" value="Genomic_DNA"/>
</dbReference>
<name>A0A1L0B4M6_9ASCO</name>
<dbReference type="VEuPathDB" id="FungiDB:HGUI_03681"/>
<protein>
    <submittedName>
        <fullName evidence="1">Uncharacterized protein</fullName>
    </submittedName>
</protein>
<dbReference type="OrthoDB" id="3972722at2759"/>